<keyword evidence="3" id="KW-0378">Hydrolase</keyword>
<evidence type="ECO:0000259" key="2">
    <source>
        <dbReference type="SMART" id="SM00645"/>
    </source>
</evidence>
<protein>
    <submittedName>
        <fullName evidence="3">Cysteine protease</fullName>
    </submittedName>
</protein>
<dbReference type="SUPFAM" id="SSF54001">
    <property type="entry name" value="Cysteine proteinases"/>
    <property type="match status" value="1"/>
</dbReference>
<reference evidence="3" key="1">
    <citation type="submission" date="2016-08" db="EMBL/GenBank/DDBJ databases">
        <authorList>
            <person name="Seilhamer J.J."/>
        </authorList>
    </citation>
    <scope>NUCLEOTIDE SEQUENCE</scope>
    <source>
        <strain evidence="3">86</strain>
    </source>
</reference>
<accession>A0A212LMI1</accession>
<name>A0A212LMI1_9FIRM</name>
<dbReference type="InterPro" id="IPR000668">
    <property type="entry name" value="Peptidase_C1A_C"/>
</dbReference>
<dbReference type="EMBL" id="FMJE01000002">
    <property type="protein sequence ID" value="SCM78727.1"/>
    <property type="molecule type" value="Genomic_DNA"/>
</dbReference>
<dbReference type="Gene3D" id="3.90.70.10">
    <property type="entry name" value="Cysteine proteinases"/>
    <property type="match status" value="1"/>
</dbReference>
<dbReference type="CDD" id="cd02619">
    <property type="entry name" value="Peptidase_C1"/>
    <property type="match status" value="1"/>
</dbReference>
<feature type="domain" description="Peptidase C1A papain C-terminal" evidence="2">
    <location>
        <begin position="49"/>
        <end position="276"/>
    </location>
</feature>
<dbReference type="AlphaFoldDB" id="A0A212LMI1"/>
<dbReference type="Pfam" id="PF00112">
    <property type="entry name" value="Peptidase_C1"/>
    <property type="match status" value="1"/>
</dbReference>
<proteinExistence type="inferred from homology"/>
<comment type="similarity">
    <text evidence="1">Belongs to the peptidase C1 family.</text>
</comment>
<dbReference type="RefSeq" id="WP_288183225.1">
    <property type="nucleotide sequence ID" value="NZ_LT608335.1"/>
</dbReference>
<dbReference type="InterPro" id="IPR013128">
    <property type="entry name" value="Peptidase_C1A"/>
</dbReference>
<evidence type="ECO:0000256" key="1">
    <source>
        <dbReference type="ARBA" id="ARBA00008455"/>
    </source>
</evidence>
<dbReference type="PANTHER" id="PTHR12411">
    <property type="entry name" value="CYSTEINE PROTEASE FAMILY C1-RELATED"/>
    <property type="match status" value="1"/>
</dbReference>
<sequence>MKLQVVLPGNHTVGTGWLPPLPDLRDYTECHPDLREAIKRLGIDETAPLPPKADLRQWCSTPVPDQGQLGACTAHAAAAIIEYFQNRAFGRHFTASRLFIYKNARNLQGVSGDQGSYIRDTMGSLALCGVPPEKYWPYTDKVPDFDKEPTSFVYAVADNYEALQYFCHDPAGTNTVPADVLCSVKKYLAAGVPAMFGFYGFASFAATDVPGGIPGPGPDEKASWGHSVAAFGYDDNLKITNTQYNRETTGALLIRNSWGSAWGDSGYGWLPYEYVLNKLATDFWSLLNMEWLATDQFGM</sequence>
<evidence type="ECO:0000313" key="3">
    <source>
        <dbReference type="EMBL" id="SCM78727.1"/>
    </source>
</evidence>
<dbReference type="GO" id="GO:0006508">
    <property type="term" value="P:proteolysis"/>
    <property type="evidence" value="ECO:0007669"/>
    <property type="project" value="UniProtKB-KW"/>
</dbReference>
<dbReference type="SMART" id="SM00645">
    <property type="entry name" value="Pept_C1"/>
    <property type="match status" value="1"/>
</dbReference>
<dbReference type="GO" id="GO:0008234">
    <property type="term" value="F:cysteine-type peptidase activity"/>
    <property type="evidence" value="ECO:0007669"/>
    <property type="project" value="InterPro"/>
</dbReference>
<dbReference type="InterPro" id="IPR038765">
    <property type="entry name" value="Papain-like_cys_pep_sf"/>
</dbReference>
<keyword evidence="3" id="KW-0645">Protease</keyword>
<gene>
    <name evidence="3" type="ORF">KL86SPO_20208</name>
</gene>
<organism evidence="3">
    <name type="scientific">uncultured Sporomusa sp</name>
    <dbReference type="NCBI Taxonomy" id="307249"/>
    <lineage>
        <taxon>Bacteria</taxon>
        <taxon>Bacillati</taxon>
        <taxon>Bacillota</taxon>
        <taxon>Negativicutes</taxon>
        <taxon>Selenomonadales</taxon>
        <taxon>Sporomusaceae</taxon>
        <taxon>Sporomusa</taxon>
        <taxon>environmental samples</taxon>
    </lineage>
</organism>